<organism evidence="6 7">
    <name type="scientific">Martelella radicis</name>
    <dbReference type="NCBI Taxonomy" id="1397476"/>
    <lineage>
        <taxon>Bacteria</taxon>
        <taxon>Pseudomonadati</taxon>
        <taxon>Pseudomonadota</taxon>
        <taxon>Alphaproteobacteria</taxon>
        <taxon>Hyphomicrobiales</taxon>
        <taxon>Aurantimonadaceae</taxon>
        <taxon>Martelella</taxon>
    </lineage>
</organism>
<feature type="domain" description="Aldehyde dehydrogenase" evidence="5">
    <location>
        <begin position="16"/>
        <end position="466"/>
    </location>
</feature>
<dbReference type="InterPro" id="IPR016161">
    <property type="entry name" value="Ald_DH/histidinol_DH"/>
</dbReference>
<dbReference type="RefSeq" id="WP_183488045.1">
    <property type="nucleotide sequence ID" value="NZ_JACIDZ010000011.1"/>
</dbReference>
<comment type="similarity">
    <text evidence="1 4">Belongs to the aldehyde dehydrogenase family.</text>
</comment>
<evidence type="ECO:0000256" key="4">
    <source>
        <dbReference type="RuleBase" id="RU003345"/>
    </source>
</evidence>
<gene>
    <name evidence="6" type="ORF">GGR30_003195</name>
</gene>
<accession>A0A7W6PCB1</accession>
<dbReference type="InterPro" id="IPR016162">
    <property type="entry name" value="Ald_DH_N"/>
</dbReference>
<dbReference type="FunFam" id="3.40.605.10:FF:000007">
    <property type="entry name" value="NAD/NADP-dependent betaine aldehyde dehydrogenase"/>
    <property type="match status" value="1"/>
</dbReference>
<evidence type="ECO:0000256" key="2">
    <source>
        <dbReference type="ARBA" id="ARBA00023002"/>
    </source>
</evidence>
<dbReference type="Gene3D" id="3.40.605.10">
    <property type="entry name" value="Aldehyde Dehydrogenase, Chain A, domain 1"/>
    <property type="match status" value="1"/>
</dbReference>
<evidence type="ECO:0000313" key="6">
    <source>
        <dbReference type="EMBL" id="MBB4123252.1"/>
    </source>
</evidence>
<evidence type="ECO:0000313" key="7">
    <source>
        <dbReference type="Proteomes" id="UP000530571"/>
    </source>
</evidence>
<dbReference type="InterPro" id="IPR044086">
    <property type="entry name" value="LUC3-like"/>
</dbReference>
<proteinExistence type="inferred from homology"/>
<dbReference type="Proteomes" id="UP000530571">
    <property type="component" value="Unassembled WGS sequence"/>
</dbReference>
<dbReference type="PROSITE" id="PS00687">
    <property type="entry name" value="ALDEHYDE_DEHYDR_GLU"/>
    <property type="match status" value="1"/>
</dbReference>
<dbReference type="CDD" id="cd07106">
    <property type="entry name" value="ALDH_AldA-AAD23400"/>
    <property type="match status" value="1"/>
</dbReference>
<dbReference type="GO" id="GO:0016620">
    <property type="term" value="F:oxidoreductase activity, acting on the aldehyde or oxo group of donors, NAD or NADP as acceptor"/>
    <property type="evidence" value="ECO:0007669"/>
    <property type="project" value="InterPro"/>
</dbReference>
<dbReference type="InterPro" id="IPR015590">
    <property type="entry name" value="Aldehyde_DH_dom"/>
</dbReference>
<keyword evidence="2 4" id="KW-0560">Oxidoreductase</keyword>
<dbReference type="InterPro" id="IPR029510">
    <property type="entry name" value="Ald_DH_CS_GLU"/>
</dbReference>
<dbReference type="EMBL" id="JACIDZ010000011">
    <property type="protein sequence ID" value="MBB4123252.1"/>
    <property type="molecule type" value="Genomic_DNA"/>
</dbReference>
<sequence>MKHFRLLIAGTPAETSRYADVLNPSTGEVVGKMPVATADDAEKAIASAKYAFPGWAAKSSAERAEAVSAIAAKIEENAEELATLLTQEQGKPLGGIGSRFEIGGAVAWTRYTASLDLPVEVIQDTPEGRVELHRKPIGVVASITPWNWPVMIACWHIMPAIRAGNTVVIKPSPNTPLSTIRLVEIINEVVPAGVVNIITGENELGSFLTSHPDVGKVVFTGSTPTGRKVMESASATVKRLTLELGGNDAGIVLPDADPKAIAEGLFWGAFINNGQTCAALKRLYVHDSLYDGVCDALVSYAANIKTGDGMADDSMLGPLQNRMQFDIVSSYVRDAVAKGARVLTGGTPTNGPGFFYPVTLVADIDHGTDLVDKEQFGPALPIIRYSDVEEAIAKANDSESGLGGSVWSSDIEKAKAIAARMECGSVWINNHGAIQPNAPFGGVKQSGVGVEFGMEGLKEMTTVQSVFIPG</sequence>
<reference evidence="6 7" key="1">
    <citation type="submission" date="2020-08" db="EMBL/GenBank/DDBJ databases">
        <title>Genomic Encyclopedia of Type Strains, Phase IV (KMG-IV): sequencing the most valuable type-strain genomes for metagenomic binning, comparative biology and taxonomic classification.</title>
        <authorList>
            <person name="Goeker M."/>
        </authorList>
    </citation>
    <scope>NUCLEOTIDE SEQUENCE [LARGE SCALE GENOMIC DNA]</scope>
    <source>
        <strain evidence="6 7">DSM 28101</strain>
    </source>
</reference>
<protein>
    <submittedName>
        <fullName evidence="6">Acyl-CoA reductase-like NAD-dependent aldehyde dehydrogenase</fullName>
    </submittedName>
</protein>
<evidence type="ECO:0000256" key="3">
    <source>
        <dbReference type="PROSITE-ProRule" id="PRU10007"/>
    </source>
</evidence>
<feature type="active site" evidence="3">
    <location>
        <position position="243"/>
    </location>
</feature>
<dbReference type="SUPFAM" id="SSF53720">
    <property type="entry name" value="ALDH-like"/>
    <property type="match status" value="1"/>
</dbReference>
<dbReference type="PROSITE" id="PS00070">
    <property type="entry name" value="ALDEHYDE_DEHYDR_CYS"/>
    <property type="match status" value="1"/>
</dbReference>
<dbReference type="InterPro" id="IPR016160">
    <property type="entry name" value="Ald_DH_CS_CYS"/>
</dbReference>
<evidence type="ECO:0000256" key="1">
    <source>
        <dbReference type="ARBA" id="ARBA00009986"/>
    </source>
</evidence>
<dbReference type="Pfam" id="PF00171">
    <property type="entry name" value="Aldedh"/>
    <property type="match status" value="1"/>
</dbReference>
<comment type="caution">
    <text evidence="6">The sequence shown here is derived from an EMBL/GenBank/DDBJ whole genome shotgun (WGS) entry which is preliminary data.</text>
</comment>
<dbReference type="InterPro" id="IPR016163">
    <property type="entry name" value="Ald_DH_C"/>
</dbReference>
<dbReference type="PANTHER" id="PTHR11699">
    <property type="entry name" value="ALDEHYDE DEHYDROGENASE-RELATED"/>
    <property type="match status" value="1"/>
</dbReference>
<name>A0A7W6PCB1_9HYPH</name>
<dbReference type="Gene3D" id="3.40.309.10">
    <property type="entry name" value="Aldehyde Dehydrogenase, Chain A, domain 2"/>
    <property type="match status" value="1"/>
</dbReference>
<evidence type="ECO:0000259" key="5">
    <source>
        <dbReference type="Pfam" id="PF00171"/>
    </source>
</evidence>
<dbReference type="AlphaFoldDB" id="A0A7W6PCB1"/>
<dbReference type="FunFam" id="3.40.309.10:FF:000009">
    <property type="entry name" value="Aldehyde dehydrogenase A"/>
    <property type="match status" value="1"/>
</dbReference>
<keyword evidence="7" id="KW-1185">Reference proteome</keyword>